<keyword evidence="2" id="KW-1185">Reference proteome</keyword>
<accession>A0A385EA58</accession>
<dbReference type="EMBL" id="MH588545">
    <property type="protein sequence ID" value="AXQ68693.1"/>
    <property type="molecule type" value="Genomic_DNA"/>
</dbReference>
<proteinExistence type="predicted"/>
<evidence type="ECO:0000313" key="1">
    <source>
        <dbReference type="EMBL" id="AXQ68693.1"/>
    </source>
</evidence>
<protein>
    <submittedName>
        <fullName evidence="1">Uncharacterized protein</fullName>
    </submittedName>
</protein>
<organism evidence="1 2">
    <name type="scientific">Caulobacter phage CcrPW</name>
    <dbReference type="NCBI Taxonomy" id="2283271"/>
    <lineage>
        <taxon>Viruses</taxon>
        <taxon>Duplodnaviria</taxon>
        <taxon>Heunggongvirae</taxon>
        <taxon>Uroviricota</taxon>
        <taxon>Caudoviricetes</taxon>
        <taxon>Jeanschmidtviridae</taxon>
        <taxon>Colossusvirus</taxon>
        <taxon>Colossusvirus PW</taxon>
    </lineage>
</organism>
<reference evidence="1" key="2">
    <citation type="submission" date="2018-09" db="EMBL/GenBank/DDBJ databases">
        <title>Giant CbK-like Caulobacter bacteriophages have genetically divergent genomes.</title>
        <authorList>
            <person name="Wilson K."/>
            <person name="Ely B."/>
        </authorList>
    </citation>
    <scope>NUCLEOTIDE SEQUENCE [LARGE SCALE GENOMIC DNA]</scope>
</reference>
<sequence>MTSASKSRVQRRAAEKALASKLSYKPGDAAKSVITLTEIPGTGGFTVGLGLHGARMEELYPNTSHPVSIVDIMALAISTIIRQRPQALQDAVGLVAQTLGNVHKQLAEGASVEDAFATADKALDGSIGDVDLPQEPTPEA</sequence>
<evidence type="ECO:0000313" key="2">
    <source>
        <dbReference type="Proteomes" id="UP000259026"/>
    </source>
</evidence>
<name>A0A385EA58_9CAUD</name>
<gene>
    <name evidence="1" type="ORF">CcrPW_gp154c</name>
</gene>
<reference evidence="1" key="1">
    <citation type="submission" date="2018-07" db="EMBL/GenBank/DDBJ databases">
        <authorList>
            <person name="Quirk P.G."/>
            <person name="Krulwich T.A."/>
        </authorList>
    </citation>
    <scope>NUCLEOTIDE SEQUENCE</scope>
</reference>
<dbReference type="Proteomes" id="UP000259026">
    <property type="component" value="Segment"/>
</dbReference>